<gene>
    <name evidence="1" type="ORF">Y1Q_0004656</name>
</gene>
<dbReference type="AlphaFoldDB" id="A0A151MHS1"/>
<protein>
    <submittedName>
        <fullName evidence="1">Uncharacterized protein</fullName>
    </submittedName>
</protein>
<reference evidence="1 2" key="1">
    <citation type="journal article" date="2012" name="Genome Biol.">
        <title>Sequencing three crocodilian genomes to illuminate the evolution of archosaurs and amniotes.</title>
        <authorList>
            <person name="St John J.A."/>
            <person name="Braun E.L."/>
            <person name="Isberg S.R."/>
            <person name="Miles L.G."/>
            <person name="Chong A.Y."/>
            <person name="Gongora J."/>
            <person name="Dalzell P."/>
            <person name="Moran C."/>
            <person name="Bed'hom B."/>
            <person name="Abzhanov A."/>
            <person name="Burgess S.C."/>
            <person name="Cooksey A.M."/>
            <person name="Castoe T.A."/>
            <person name="Crawford N.G."/>
            <person name="Densmore L.D."/>
            <person name="Drew J.C."/>
            <person name="Edwards S.V."/>
            <person name="Faircloth B.C."/>
            <person name="Fujita M.K."/>
            <person name="Greenwold M.J."/>
            <person name="Hoffmann F.G."/>
            <person name="Howard J.M."/>
            <person name="Iguchi T."/>
            <person name="Janes D.E."/>
            <person name="Khan S.Y."/>
            <person name="Kohno S."/>
            <person name="de Koning A.J."/>
            <person name="Lance S.L."/>
            <person name="McCarthy F.M."/>
            <person name="McCormack J.E."/>
            <person name="Merchant M.E."/>
            <person name="Peterson D.G."/>
            <person name="Pollock D.D."/>
            <person name="Pourmand N."/>
            <person name="Raney B.J."/>
            <person name="Roessler K.A."/>
            <person name="Sanford J.R."/>
            <person name="Sawyer R.H."/>
            <person name="Schmidt C.J."/>
            <person name="Triplett E.W."/>
            <person name="Tuberville T.D."/>
            <person name="Venegas-Anaya M."/>
            <person name="Howard J.T."/>
            <person name="Jarvis E.D."/>
            <person name="Guillette L.J.Jr."/>
            <person name="Glenn T.C."/>
            <person name="Green R.E."/>
            <person name="Ray D.A."/>
        </authorList>
    </citation>
    <scope>NUCLEOTIDE SEQUENCE [LARGE SCALE GENOMIC DNA]</scope>
    <source>
        <strain evidence="1">KSC_2009_1</strain>
    </source>
</reference>
<name>A0A151MHS1_ALLMI</name>
<proteinExistence type="predicted"/>
<accession>A0A151MHS1</accession>
<comment type="caution">
    <text evidence="1">The sequence shown here is derived from an EMBL/GenBank/DDBJ whole genome shotgun (WGS) entry which is preliminary data.</text>
</comment>
<evidence type="ECO:0000313" key="2">
    <source>
        <dbReference type="Proteomes" id="UP000050525"/>
    </source>
</evidence>
<sequence length="99" mass="11011">MVGLEPQELMDGTGGGIWLRVLGVHAGVQVAAQVPDSSSMVAEDLKCHARIHTWMRLLHLHCRTYKVDKKSIEKGVEICIFPSTLLATDFLVLNPARFR</sequence>
<organism evidence="1 2">
    <name type="scientific">Alligator mississippiensis</name>
    <name type="common">American alligator</name>
    <dbReference type="NCBI Taxonomy" id="8496"/>
    <lineage>
        <taxon>Eukaryota</taxon>
        <taxon>Metazoa</taxon>
        <taxon>Chordata</taxon>
        <taxon>Craniata</taxon>
        <taxon>Vertebrata</taxon>
        <taxon>Euteleostomi</taxon>
        <taxon>Archelosauria</taxon>
        <taxon>Archosauria</taxon>
        <taxon>Crocodylia</taxon>
        <taxon>Alligatoridae</taxon>
        <taxon>Alligatorinae</taxon>
        <taxon>Alligator</taxon>
    </lineage>
</organism>
<dbReference type="EMBL" id="AKHW03006155">
    <property type="protein sequence ID" value="KYO24077.1"/>
    <property type="molecule type" value="Genomic_DNA"/>
</dbReference>
<dbReference type="Proteomes" id="UP000050525">
    <property type="component" value="Unassembled WGS sequence"/>
</dbReference>
<evidence type="ECO:0000313" key="1">
    <source>
        <dbReference type="EMBL" id="KYO24077.1"/>
    </source>
</evidence>
<keyword evidence="2" id="KW-1185">Reference proteome</keyword>